<sequence length="237" mass="26826">MVELIGLPSSWRRLKSLEDNITKLRREARNQANKLPHPQFVPLETIVSRTTMCGTPTTGGAGPATTHQPVSKFLGNAIEICIVTRDHKRTIEGLLKLGIGPWKTYTFTPENTSNQTYRGRPAEFTLKVCFAQGENVVYELIQPVSGPTIFGEFLDKHGEGIHHVAYDCHGLPWEQRMSGFQERGFELAQSGSWQGRNHFAFFETEDATTTCFETYFFPEDWQDPTPDEVYELPSISK</sequence>
<dbReference type="InterPro" id="IPR029068">
    <property type="entry name" value="Glyas_Bleomycin-R_OHBP_Dase"/>
</dbReference>
<evidence type="ECO:0008006" key="3">
    <source>
        <dbReference type="Google" id="ProtNLM"/>
    </source>
</evidence>
<accession>A0A1J7IRV3</accession>
<evidence type="ECO:0000313" key="1">
    <source>
        <dbReference type="EMBL" id="OIW30214.1"/>
    </source>
</evidence>
<dbReference type="Gene3D" id="3.10.180.10">
    <property type="entry name" value="2,3-Dihydroxybiphenyl 1,2-Dioxygenase, domain 1"/>
    <property type="match status" value="1"/>
</dbReference>
<dbReference type="OrthoDB" id="504708at2759"/>
<name>A0A1J7IRV3_9PEZI</name>
<dbReference type="Proteomes" id="UP000182658">
    <property type="component" value="Unassembled WGS sequence"/>
</dbReference>
<dbReference type="Pfam" id="PF13669">
    <property type="entry name" value="Glyoxalase_4"/>
    <property type="match status" value="1"/>
</dbReference>
<dbReference type="EMBL" id="KV875097">
    <property type="protein sequence ID" value="OIW30214.1"/>
    <property type="molecule type" value="Genomic_DNA"/>
</dbReference>
<keyword evidence="2" id="KW-1185">Reference proteome</keyword>
<dbReference type="AlphaFoldDB" id="A0A1J7IRV3"/>
<reference evidence="1 2" key="1">
    <citation type="submission" date="2016-10" db="EMBL/GenBank/DDBJ databases">
        <title>Draft genome sequence of Coniochaeta ligniaria NRRL30616, a lignocellulolytic fungus for bioabatement of inhibitors in plant biomass hydrolysates.</title>
        <authorList>
            <consortium name="DOE Joint Genome Institute"/>
            <person name="Jimenez D.J."/>
            <person name="Hector R.E."/>
            <person name="Riley R."/>
            <person name="Sun H."/>
            <person name="Grigoriev I.V."/>
            <person name="Van Elsas J.D."/>
            <person name="Nichols N.N."/>
        </authorList>
    </citation>
    <scope>NUCLEOTIDE SEQUENCE [LARGE SCALE GENOMIC DNA]</scope>
    <source>
        <strain evidence="1 2">NRRL 30616</strain>
    </source>
</reference>
<organism evidence="1 2">
    <name type="scientific">Coniochaeta ligniaria NRRL 30616</name>
    <dbReference type="NCBI Taxonomy" id="1408157"/>
    <lineage>
        <taxon>Eukaryota</taxon>
        <taxon>Fungi</taxon>
        <taxon>Dikarya</taxon>
        <taxon>Ascomycota</taxon>
        <taxon>Pezizomycotina</taxon>
        <taxon>Sordariomycetes</taxon>
        <taxon>Sordariomycetidae</taxon>
        <taxon>Coniochaetales</taxon>
        <taxon>Coniochaetaceae</taxon>
        <taxon>Coniochaeta</taxon>
    </lineage>
</organism>
<proteinExistence type="predicted"/>
<dbReference type="InParanoid" id="A0A1J7IRV3"/>
<evidence type="ECO:0000313" key="2">
    <source>
        <dbReference type="Proteomes" id="UP000182658"/>
    </source>
</evidence>
<gene>
    <name evidence="1" type="ORF">CONLIGDRAFT_702781</name>
</gene>
<protein>
    <recommendedName>
        <fullName evidence="3">Methylmalonyl-CoA epimerase</fullName>
    </recommendedName>
</protein>
<dbReference type="SUPFAM" id="SSF54593">
    <property type="entry name" value="Glyoxalase/Bleomycin resistance protein/Dihydroxybiphenyl dioxygenase"/>
    <property type="match status" value="1"/>
</dbReference>